<sequence>MTAEEAEAFRRSVAERAAQRRQAFARNTWAIFEKDTFEYHATLDYSSLRFIQMERMKETAGMCCSGRKVAVLLLEEPVEPLKQLFFFYETEESLQFLTCIRKHNTCFLMTSFGADKVVTVPGFSYTFTIQGQVYHIIGSLLPMSNMFISWAVRKQKLKYACRERNGTKNTPLHSNNHLISEFKTALENMSGESCTVVIHQDHVLRGQHERNYNLPTTNEIAVRDCGH</sequence>
<accession>A0ABQ9HKI8</accession>
<organism evidence="1 2">
    <name type="scientific">Dryococelus australis</name>
    <dbReference type="NCBI Taxonomy" id="614101"/>
    <lineage>
        <taxon>Eukaryota</taxon>
        <taxon>Metazoa</taxon>
        <taxon>Ecdysozoa</taxon>
        <taxon>Arthropoda</taxon>
        <taxon>Hexapoda</taxon>
        <taxon>Insecta</taxon>
        <taxon>Pterygota</taxon>
        <taxon>Neoptera</taxon>
        <taxon>Polyneoptera</taxon>
        <taxon>Phasmatodea</taxon>
        <taxon>Verophasmatodea</taxon>
        <taxon>Anareolatae</taxon>
        <taxon>Phasmatidae</taxon>
        <taxon>Eurycanthinae</taxon>
        <taxon>Dryococelus</taxon>
    </lineage>
</organism>
<proteinExistence type="predicted"/>
<evidence type="ECO:0000313" key="1">
    <source>
        <dbReference type="EMBL" id="KAJ8884752.1"/>
    </source>
</evidence>
<dbReference type="PANTHER" id="PTHR45786">
    <property type="entry name" value="DNA BINDING PROTEIN-LIKE"/>
    <property type="match status" value="1"/>
</dbReference>
<dbReference type="EMBL" id="JARBHB010000004">
    <property type="protein sequence ID" value="KAJ8884752.1"/>
    <property type="molecule type" value="Genomic_DNA"/>
</dbReference>
<protein>
    <submittedName>
        <fullName evidence="1">Uncharacterized protein</fullName>
    </submittedName>
</protein>
<keyword evidence="2" id="KW-1185">Reference proteome</keyword>
<dbReference type="Proteomes" id="UP001159363">
    <property type="component" value="Chromosome X"/>
</dbReference>
<comment type="caution">
    <text evidence="1">The sequence shown here is derived from an EMBL/GenBank/DDBJ whole genome shotgun (WGS) entry which is preliminary data.</text>
</comment>
<evidence type="ECO:0000313" key="2">
    <source>
        <dbReference type="Proteomes" id="UP001159363"/>
    </source>
</evidence>
<dbReference type="PANTHER" id="PTHR45786:SF74">
    <property type="entry name" value="ATP-DEPENDENT DNA HELICASE"/>
    <property type="match status" value="1"/>
</dbReference>
<gene>
    <name evidence="1" type="ORF">PR048_010948</name>
</gene>
<reference evidence="1 2" key="1">
    <citation type="submission" date="2023-02" db="EMBL/GenBank/DDBJ databases">
        <title>LHISI_Scaffold_Assembly.</title>
        <authorList>
            <person name="Stuart O.P."/>
            <person name="Cleave R."/>
            <person name="Magrath M.J.L."/>
            <person name="Mikheyev A.S."/>
        </authorList>
    </citation>
    <scope>NUCLEOTIDE SEQUENCE [LARGE SCALE GENOMIC DNA]</scope>
    <source>
        <strain evidence="1">Daus_M_001</strain>
        <tissue evidence="1">Leg muscle</tissue>
    </source>
</reference>
<name>A0ABQ9HKI8_9NEOP</name>